<protein>
    <submittedName>
        <fullName evidence="5">Multicopper oxidase</fullName>
    </submittedName>
</protein>
<feature type="chain" id="PRO_5041921662" evidence="2">
    <location>
        <begin position="24"/>
        <end position="514"/>
    </location>
</feature>
<dbReference type="GO" id="GO:0016491">
    <property type="term" value="F:oxidoreductase activity"/>
    <property type="evidence" value="ECO:0007669"/>
    <property type="project" value="InterPro"/>
</dbReference>
<dbReference type="GO" id="GO:0005507">
    <property type="term" value="F:copper ion binding"/>
    <property type="evidence" value="ECO:0007669"/>
    <property type="project" value="InterPro"/>
</dbReference>
<name>A0AAC9HP95_9PSEU</name>
<dbReference type="AlphaFoldDB" id="A0AAC9HP95"/>
<dbReference type="InterPro" id="IPR011707">
    <property type="entry name" value="Cu-oxidase-like_N"/>
</dbReference>
<dbReference type="InterPro" id="IPR011706">
    <property type="entry name" value="Cu-oxidase_C"/>
</dbReference>
<dbReference type="Gene3D" id="2.60.40.420">
    <property type="entry name" value="Cupredoxins - blue copper proteins"/>
    <property type="match status" value="4"/>
</dbReference>
<accession>A0AAC9HP95</accession>
<dbReference type="Pfam" id="PF07732">
    <property type="entry name" value="Cu-oxidase_3"/>
    <property type="match status" value="2"/>
</dbReference>
<dbReference type="InterPro" id="IPR008972">
    <property type="entry name" value="Cupredoxin"/>
</dbReference>
<feature type="domain" description="Plastocyanin-like" evidence="4">
    <location>
        <begin position="76"/>
        <end position="136"/>
    </location>
</feature>
<feature type="signal peptide" evidence="2">
    <location>
        <begin position="1"/>
        <end position="23"/>
    </location>
</feature>
<dbReference type="KEGG" id="ahm:TL08_10665"/>
<evidence type="ECO:0000313" key="5">
    <source>
        <dbReference type="EMBL" id="AOS62947.1"/>
    </source>
</evidence>
<organism evidence="5 6">
    <name type="scientific">Actinoalloteichus hymeniacidonis</name>
    <dbReference type="NCBI Taxonomy" id="340345"/>
    <lineage>
        <taxon>Bacteria</taxon>
        <taxon>Bacillati</taxon>
        <taxon>Actinomycetota</taxon>
        <taxon>Actinomycetes</taxon>
        <taxon>Pseudonocardiales</taxon>
        <taxon>Pseudonocardiaceae</taxon>
        <taxon>Actinoalloteichus</taxon>
    </lineage>
</organism>
<dbReference type="RefSeq" id="WP_069848514.1">
    <property type="nucleotide sequence ID" value="NZ_CP014859.1"/>
</dbReference>
<dbReference type="PANTHER" id="PTHR48267">
    <property type="entry name" value="CUPREDOXIN SUPERFAMILY PROTEIN"/>
    <property type="match status" value="1"/>
</dbReference>
<keyword evidence="6" id="KW-1185">Reference proteome</keyword>
<dbReference type="PANTHER" id="PTHR48267:SF1">
    <property type="entry name" value="BILIRUBIN OXIDASE"/>
    <property type="match status" value="1"/>
</dbReference>
<dbReference type="EMBL" id="CP014859">
    <property type="protein sequence ID" value="AOS62947.1"/>
    <property type="molecule type" value="Genomic_DNA"/>
</dbReference>
<dbReference type="InterPro" id="IPR045087">
    <property type="entry name" value="Cu-oxidase_fam"/>
</dbReference>
<gene>
    <name evidence="5" type="ORF">TL08_10665</name>
</gene>
<evidence type="ECO:0000259" key="3">
    <source>
        <dbReference type="Pfam" id="PF07731"/>
    </source>
</evidence>
<evidence type="ECO:0000256" key="1">
    <source>
        <dbReference type="ARBA" id="ARBA00010609"/>
    </source>
</evidence>
<dbReference type="Pfam" id="PF07731">
    <property type="entry name" value="Cu-oxidase_2"/>
    <property type="match status" value="1"/>
</dbReference>
<reference evidence="6" key="1">
    <citation type="submission" date="2016-03" db="EMBL/GenBank/DDBJ databases">
        <title>Complete genome sequence of the type strain Actinoalloteichus hymeniacidonis DSM 45092.</title>
        <authorList>
            <person name="Schaffert L."/>
            <person name="Albersmeier A."/>
            <person name="Winkler A."/>
            <person name="Kalinowski J."/>
            <person name="Zotchev S."/>
            <person name="Ruckert C."/>
        </authorList>
    </citation>
    <scope>NUCLEOTIDE SEQUENCE [LARGE SCALE GENOMIC DNA]</scope>
    <source>
        <strain evidence="6">HPA177(T) (DSM 45092(T))</strain>
    </source>
</reference>
<comment type="similarity">
    <text evidence="1">Belongs to the multicopper oxidase family.</text>
</comment>
<feature type="domain" description="Plastocyanin-like" evidence="3">
    <location>
        <begin position="407"/>
        <end position="514"/>
    </location>
</feature>
<feature type="domain" description="Plastocyanin-like" evidence="4">
    <location>
        <begin position="158"/>
        <end position="204"/>
    </location>
</feature>
<sequence>MSLPRRVVLRILGGAVVALPLLAGCADQGSTGILVPSAAPLPEPFGVPLPIPPVLEPVRTDESTDYYEITQRAAKREILPGLTTEIWGYNGIFPGPTLVTRRGRRAVVRQRNELPVPVAVHLHGGVTPEEHDGYPIDVILPVGGWQPDPAHAGHPLGVTSQDEREYVYPLDQPACTLWYHDHRMDFTGPQVYRGLAGFHLVRDDIEDALPLPRGERDVPLMICDRTFAEDGSFAYPSIDPSLGGVPGVPVDLMDGVLGDVNLVNGAPWPYLEVSNTRYRFRILNAANARRYRLQLDPRPAEGPSFVQVGSDVGLLGAPIAHDQIEIASAERFDVVIDFAAYPVGTEVTLVNAYGVETTRPIMRFHVVREEPDDTRIPERLVEFETLDRADATVERDFRFANDRVDGVRMWTINGLPFDPERIDADPALGAVEIWRLRTNVHHPVHLHMAHFQVLTRNGRAPGPYDAGWKDTVDLAGGEEAEIIVRFDGFQGRYVFHCHNLEHEDMMMMANFRVR</sequence>
<evidence type="ECO:0000256" key="2">
    <source>
        <dbReference type="SAM" id="SignalP"/>
    </source>
</evidence>
<dbReference type="PROSITE" id="PS51257">
    <property type="entry name" value="PROKAR_LIPOPROTEIN"/>
    <property type="match status" value="1"/>
</dbReference>
<keyword evidence="2" id="KW-0732">Signal</keyword>
<dbReference type="SUPFAM" id="SSF49503">
    <property type="entry name" value="Cupredoxins"/>
    <property type="match status" value="3"/>
</dbReference>
<proteinExistence type="inferred from homology"/>
<evidence type="ECO:0000259" key="4">
    <source>
        <dbReference type="Pfam" id="PF07732"/>
    </source>
</evidence>
<dbReference type="Proteomes" id="UP000095210">
    <property type="component" value="Chromosome"/>
</dbReference>
<evidence type="ECO:0000313" key="6">
    <source>
        <dbReference type="Proteomes" id="UP000095210"/>
    </source>
</evidence>